<proteinExistence type="predicted"/>
<evidence type="ECO:0000256" key="1">
    <source>
        <dbReference type="SAM" id="MobiDB-lite"/>
    </source>
</evidence>
<reference evidence="3" key="1">
    <citation type="submission" date="2022-12" db="EMBL/GenBank/DDBJ databases">
        <authorList>
            <person name="Petersen C."/>
        </authorList>
    </citation>
    <scope>NUCLEOTIDE SEQUENCE</scope>
    <source>
        <strain evidence="3">IBT 35675</strain>
    </source>
</reference>
<organism evidence="3 4">
    <name type="scientific">Penicillium brevicompactum</name>
    <dbReference type="NCBI Taxonomy" id="5074"/>
    <lineage>
        <taxon>Eukaryota</taxon>
        <taxon>Fungi</taxon>
        <taxon>Dikarya</taxon>
        <taxon>Ascomycota</taxon>
        <taxon>Pezizomycotina</taxon>
        <taxon>Eurotiomycetes</taxon>
        <taxon>Eurotiomycetidae</taxon>
        <taxon>Eurotiales</taxon>
        <taxon>Aspergillaceae</taxon>
        <taxon>Penicillium</taxon>
    </lineage>
</organism>
<feature type="region of interest" description="Disordered" evidence="1">
    <location>
        <begin position="174"/>
        <end position="203"/>
    </location>
</feature>
<comment type="caution">
    <text evidence="3">The sequence shown here is derived from an EMBL/GenBank/DDBJ whole genome shotgun (WGS) entry which is preliminary data.</text>
</comment>
<feature type="signal peptide" evidence="2">
    <location>
        <begin position="1"/>
        <end position="18"/>
    </location>
</feature>
<accession>A0A9W9QNI8</accession>
<sequence>MRFQSLALLAGATAAVAADTVTLFLPGFDSQDLVGKVVGSSGSTTTYVINCPGSTDSDDCGVPPSGITVAQAHSSVAIAYGAESLITAYHSTISEKCEYDATSVSCSVSMNESGLTTAFQTGVPRTEIPGALMPVTITGTGAAGASATTGASASASTAASTGASTLTTSASASDNTAASTAAGTSTGGSSDSSSAAATSSTETGNAAMPMITGRAGWAAAGGVAAALAFAAL</sequence>
<protein>
    <recommendedName>
        <fullName evidence="5">GPI anchored protein</fullName>
    </recommendedName>
</protein>
<dbReference type="AlphaFoldDB" id="A0A9W9QNI8"/>
<keyword evidence="2" id="KW-0732">Signal</keyword>
<dbReference type="PANTHER" id="PTHR40640">
    <property type="entry name" value="ANCHORED GLYCOPROTEIN, PUTATIVE (AFU_ORTHOLOGUE AFUA_8G04860)-RELATED"/>
    <property type="match status" value="1"/>
</dbReference>
<evidence type="ECO:0008006" key="5">
    <source>
        <dbReference type="Google" id="ProtNLM"/>
    </source>
</evidence>
<dbReference type="PANTHER" id="PTHR40640:SF1">
    <property type="entry name" value="ANCHORED GLYCOPROTEIN, PUTATIVE (AFU_ORTHOLOGUE AFUA_8G04860)-RELATED"/>
    <property type="match status" value="1"/>
</dbReference>
<gene>
    <name evidence="3" type="ORF">N7541_009709</name>
</gene>
<dbReference type="EMBL" id="JAPZBR010000008">
    <property type="protein sequence ID" value="KAJ5340585.1"/>
    <property type="molecule type" value="Genomic_DNA"/>
</dbReference>
<keyword evidence="4" id="KW-1185">Reference proteome</keyword>
<name>A0A9W9QNI8_PENBR</name>
<evidence type="ECO:0000313" key="4">
    <source>
        <dbReference type="Proteomes" id="UP001148299"/>
    </source>
</evidence>
<evidence type="ECO:0000256" key="2">
    <source>
        <dbReference type="SAM" id="SignalP"/>
    </source>
</evidence>
<feature type="chain" id="PRO_5040826252" description="GPI anchored protein" evidence="2">
    <location>
        <begin position="19"/>
        <end position="232"/>
    </location>
</feature>
<evidence type="ECO:0000313" key="3">
    <source>
        <dbReference type="EMBL" id="KAJ5340585.1"/>
    </source>
</evidence>
<dbReference type="Proteomes" id="UP001148299">
    <property type="component" value="Unassembled WGS sequence"/>
</dbReference>
<reference evidence="3" key="2">
    <citation type="journal article" date="2023" name="IMA Fungus">
        <title>Comparative genomic study of the Penicillium genus elucidates a diverse pangenome and 15 lateral gene transfer events.</title>
        <authorList>
            <person name="Petersen C."/>
            <person name="Sorensen T."/>
            <person name="Nielsen M.R."/>
            <person name="Sondergaard T.E."/>
            <person name="Sorensen J.L."/>
            <person name="Fitzpatrick D.A."/>
            <person name="Frisvad J.C."/>
            <person name="Nielsen K.L."/>
        </authorList>
    </citation>
    <scope>NUCLEOTIDE SEQUENCE</scope>
    <source>
        <strain evidence="3">IBT 35675</strain>
    </source>
</reference>